<reference evidence="1 2" key="1">
    <citation type="submission" date="2020-04" db="EMBL/GenBank/DDBJ databases">
        <title>MicrobeNet Type strains.</title>
        <authorList>
            <person name="Nicholson A.C."/>
        </authorList>
    </citation>
    <scope>NUCLEOTIDE SEQUENCE [LARGE SCALE GENOMIC DNA]</scope>
    <source>
        <strain evidence="1 2">DSM 44445</strain>
    </source>
</reference>
<dbReference type="Proteomes" id="UP000523447">
    <property type="component" value="Unassembled WGS sequence"/>
</dbReference>
<accession>A0A7X6RHX7</accession>
<comment type="caution">
    <text evidence="1">The sequence shown here is derived from an EMBL/GenBank/DDBJ whole genome shotgun (WGS) entry which is preliminary data.</text>
</comment>
<organism evidence="1 2">
    <name type="scientific">Nocardia veterana</name>
    <dbReference type="NCBI Taxonomy" id="132249"/>
    <lineage>
        <taxon>Bacteria</taxon>
        <taxon>Bacillati</taxon>
        <taxon>Actinomycetota</taxon>
        <taxon>Actinomycetes</taxon>
        <taxon>Mycobacteriales</taxon>
        <taxon>Nocardiaceae</taxon>
        <taxon>Nocardia</taxon>
    </lineage>
</organism>
<name>A0A7X6RHX7_9NOCA</name>
<dbReference type="AlphaFoldDB" id="A0A7X6RHX7"/>
<evidence type="ECO:0000313" key="1">
    <source>
        <dbReference type="EMBL" id="NKY86677.1"/>
    </source>
</evidence>
<protein>
    <submittedName>
        <fullName evidence="1">Uncharacterized protein</fullName>
    </submittedName>
</protein>
<gene>
    <name evidence="1" type="ORF">HGA07_13670</name>
</gene>
<evidence type="ECO:0000313" key="2">
    <source>
        <dbReference type="Proteomes" id="UP000523447"/>
    </source>
</evidence>
<proteinExistence type="predicted"/>
<sequence>MADGAIWGLAVSRQTAGTLETMEVRVRGRVPVRRVGSATAGPWAGSGCRTAGRHGATVRPRGNPALPPCGTARGGAGIPTVQLVPETGLSSIPAGWLLLELPTALLVAVFVGTGWLGYAGTDRPIPDPPLTVVVAPGDPDSLSITFGDN</sequence>
<keyword evidence="2" id="KW-1185">Reference proteome</keyword>
<dbReference type="EMBL" id="JAAXPE010000011">
    <property type="protein sequence ID" value="NKY86677.1"/>
    <property type="molecule type" value="Genomic_DNA"/>
</dbReference>